<dbReference type="SUPFAM" id="SSF51556">
    <property type="entry name" value="Metallo-dependent hydrolases"/>
    <property type="match status" value="1"/>
</dbReference>
<dbReference type="InterPro" id="IPR006680">
    <property type="entry name" value="Amidohydro-rel"/>
</dbReference>
<dbReference type="GO" id="GO:0004157">
    <property type="term" value="F:dihydropyrimidinase activity"/>
    <property type="evidence" value="ECO:0007669"/>
    <property type="project" value="UniProtKB-EC"/>
</dbReference>
<comment type="PTM">
    <text evidence="9">Carbamylation allows a single lysine to coordinate two divalent metal cations.</text>
</comment>
<dbReference type="PANTHER" id="PTHR11647">
    <property type="entry name" value="HYDRANTOINASE/DIHYDROPYRIMIDINASE FAMILY MEMBER"/>
    <property type="match status" value="1"/>
</dbReference>
<comment type="similarity">
    <text evidence="2">Belongs to the metallo-dependent hydrolases superfamily. Hydantoinase/dihydropyrimidinase family.</text>
</comment>
<dbReference type="InterPro" id="IPR011059">
    <property type="entry name" value="Metal-dep_hydrolase_composite"/>
</dbReference>
<dbReference type="GO" id="GO:0046872">
    <property type="term" value="F:metal ion binding"/>
    <property type="evidence" value="ECO:0007669"/>
    <property type="project" value="UniProtKB-KW"/>
</dbReference>
<dbReference type="GO" id="GO:0006208">
    <property type="term" value="P:pyrimidine nucleobase catabolic process"/>
    <property type="evidence" value="ECO:0007669"/>
    <property type="project" value="TreeGrafter"/>
</dbReference>
<evidence type="ECO:0000313" key="11">
    <source>
        <dbReference type="EMBL" id="KAJ5074846.1"/>
    </source>
</evidence>
<evidence type="ECO:0000256" key="5">
    <source>
        <dbReference type="ARBA" id="ARBA00022801"/>
    </source>
</evidence>
<dbReference type="Pfam" id="PF01979">
    <property type="entry name" value="Amidohydro_1"/>
    <property type="match status" value="1"/>
</dbReference>
<dbReference type="PANTHER" id="PTHR11647:SF1">
    <property type="entry name" value="COLLAPSIN RESPONSE MEDIATOR PROTEIN"/>
    <property type="match status" value="1"/>
</dbReference>
<keyword evidence="5" id="KW-0378">Hydrolase</keyword>
<dbReference type="Gene3D" id="3.20.20.140">
    <property type="entry name" value="Metal-dependent hydrolases"/>
    <property type="match status" value="1"/>
</dbReference>
<evidence type="ECO:0000256" key="9">
    <source>
        <dbReference type="PIRSR" id="PIRSR611778-50"/>
    </source>
</evidence>
<evidence type="ECO:0000256" key="7">
    <source>
        <dbReference type="ARBA" id="ARBA00036696"/>
    </source>
</evidence>
<dbReference type="NCBIfam" id="TIGR02033">
    <property type="entry name" value="D-hydantoinase"/>
    <property type="match status" value="1"/>
</dbReference>
<dbReference type="OMA" id="SAETHHM"/>
<protein>
    <recommendedName>
        <fullName evidence="8">dihydropyrimidinase</fullName>
        <ecNumber evidence="8">3.5.2.2</ecNumber>
    </recommendedName>
</protein>
<evidence type="ECO:0000256" key="1">
    <source>
        <dbReference type="ARBA" id="ARBA00001947"/>
    </source>
</evidence>
<keyword evidence="13" id="KW-1185">Reference proteome</keyword>
<keyword evidence="4" id="KW-0479">Metal-binding</keyword>
<dbReference type="SUPFAM" id="SSF51338">
    <property type="entry name" value="Composite domain of metallo-dependent hydrolases"/>
    <property type="match status" value="2"/>
</dbReference>
<organism evidence="11 13">
    <name type="scientific">Anaeramoeba ignava</name>
    <name type="common">Anaerobic marine amoeba</name>
    <dbReference type="NCBI Taxonomy" id="1746090"/>
    <lineage>
        <taxon>Eukaryota</taxon>
        <taxon>Metamonada</taxon>
        <taxon>Anaeramoebidae</taxon>
        <taxon>Anaeramoeba</taxon>
    </lineage>
</organism>
<dbReference type="AlphaFoldDB" id="A0A9Q0RC12"/>
<dbReference type="EMBL" id="JAPDFW010000051">
    <property type="protein sequence ID" value="KAJ5078668.1"/>
    <property type="molecule type" value="Genomic_DNA"/>
</dbReference>
<dbReference type="EMBL" id="JAPDFW010000068">
    <property type="protein sequence ID" value="KAJ5074846.1"/>
    <property type="molecule type" value="Genomic_DNA"/>
</dbReference>
<sequence length="495" mass="55389">MSKILLKKGTIINADEEIPDVDVLIDNGIIVKVDKEIKVEENVKVIDCTGKYLLPGGIDPHTHMQMPFGGTYAKDDYPNGTKMAIIGGSTLLIDFICPSKSNPSLVDAYKTWMEWATDRIHCDVSHHMCVVAYNEQIGKELEICVKDYGINSFKHFLAYKGILQLEDSYLFQSFKRCAELGALCQVHAENGDLVVEGCNNMVERGIMGPEAHALSRPSYLEGEATNRALMIARLANAPLYVVHVSCKEASDAIMRAKQDGQVCFGESLATHLSKDDSAYWDKDFDVAAAHVMSPPFRPKLHQKALWQHIQNGVISTTGTDHCVFDYKQKRMGFNDFRKIPNGCGGIEDRPSVLWQLGVNSGKISRRDFVAITSTNAAKIFNVFPQKGVIREGADADIAIWDPKATRVISGKTHHSYIEYNMFEGMEITGVPIMTISRGVIACEHQFVDGKIDWKNPKINVDTKHGRIVKRKPFSPYVYSRSIYIPDPEIKQTKRD</sequence>
<evidence type="ECO:0000313" key="13">
    <source>
        <dbReference type="Proteomes" id="UP001149090"/>
    </source>
</evidence>
<gene>
    <name evidence="11" type="ORF">M0811_07889</name>
    <name evidence="12" type="ORF">M0811_14813</name>
</gene>
<feature type="domain" description="Amidohydrolase-related" evidence="10">
    <location>
        <begin position="52"/>
        <end position="440"/>
    </location>
</feature>
<accession>A0A9Q0RC12</accession>
<dbReference type="GO" id="GO:0005829">
    <property type="term" value="C:cytosol"/>
    <property type="evidence" value="ECO:0007669"/>
    <property type="project" value="TreeGrafter"/>
</dbReference>
<comment type="subunit">
    <text evidence="3">Homotetramer.</text>
</comment>
<dbReference type="Gene3D" id="2.30.40.10">
    <property type="entry name" value="Urease, subunit C, domain 1"/>
    <property type="match status" value="1"/>
</dbReference>
<evidence type="ECO:0000256" key="8">
    <source>
        <dbReference type="ARBA" id="ARBA00039113"/>
    </source>
</evidence>
<feature type="modified residue" description="N6-carboxylysine" evidence="9">
    <location>
        <position position="154"/>
    </location>
</feature>
<evidence type="ECO:0000259" key="10">
    <source>
        <dbReference type="Pfam" id="PF01979"/>
    </source>
</evidence>
<name>A0A9Q0RC12_ANAIG</name>
<dbReference type="InterPro" id="IPR032466">
    <property type="entry name" value="Metal_Hydrolase"/>
</dbReference>
<dbReference type="InterPro" id="IPR011778">
    <property type="entry name" value="Hydantoinase/dihydroPyrase"/>
</dbReference>
<evidence type="ECO:0000313" key="12">
    <source>
        <dbReference type="EMBL" id="KAJ5078668.1"/>
    </source>
</evidence>
<dbReference type="FunFam" id="3.20.20.140:FF:000001">
    <property type="entry name" value="Dihydropyrimidinase like 3"/>
    <property type="match status" value="1"/>
</dbReference>
<dbReference type="InterPro" id="IPR050378">
    <property type="entry name" value="Metallo-dep_Hydrolases_sf"/>
</dbReference>
<comment type="caution">
    <text evidence="11">The sequence shown here is derived from an EMBL/GenBank/DDBJ whole genome shotgun (WGS) entry which is preliminary data.</text>
</comment>
<comment type="catalytic activity">
    <reaction evidence="7">
        <text>5,6-dihydrouracil + H2O = 3-(carbamoylamino)propanoate + H(+)</text>
        <dbReference type="Rhea" id="RHEA:16121"/>
        <dbReference type="ChEBI" id="CHEBI:11892"/>
        <dbReference type="ChEBI" id="CHEBI:15377"/>
        <dbReference type="ChEBI" id="CHEBI:15378"/>
        <dbReference type="ChEBI" id="CHEBI:15901"/>
        <dbReference type="EC" id="3.5.2.2"/>
    </reaction>
</comment>
<proteinExistence type="inferred from homology"/>
<evidence type="ECO:0000256" key="4">
    <source>
        <dbReference type="ARBA" id="ARBA00022723"/>
    </source>
</evidence>
<dbReference type="Proteomes" id="UP001149090">
    <property type="component" value="Unassembled WGS sequence"/>
</dbReference>
<dbReference type="OrthoDB" id="10258955at2759"/>
<evidence type="ECO:0000256" key="2">
    <source>
        <dbReference type="ARBA" id="ARBA00008829"/>
    </source>
</evidence>
<reference evidence="11" key="1">
    <citation type="submission" date="2022-10" db="EMBL/GenBank/DDBJ databases">
        <title>Novel sulphate-reducing endosymbionts in the free-living metamonad Anaeramoeba.</title>
        <authorList>
            <person name="Jerlstrom-Hultqvist J."/>
            <person name="Cepicka I."/>
            <person name="Gallot-Lavallee L."/>
            <person name="Salas-Leiva D."/>
            <person name="Curtis B.A."/>
            <person name="Zahonova K."/>
            <person name="Pipaliya S."/>
            <person name="Dacks J."/>
            <person name="Roger A.J."/>
        </authorList>
    </citation>
    <scope>NUCLEOTIDE SEQUENCE</scope>
    <source>
        <strain evidence="11">BMAN</strain>
    </source>
</reference>
<evidence type="ECO:0000256" key="6">
    <source>
        <dbReference type="ARBA" id="ARBA00022833"/>
    </source>
</evidence>
<evidence type="ECO:0000256" key="3">
    <source>
        <dbReference type="ARBA" id="ARBA00011881"/>
    </source>
</evidence>
<comment type="cofactor">
    <cofactor evidence="1">
        <name>Zn(2+)</name>
        <dbReference type="ChEBI" id="CHEBI:29105"/>
    </cofactor>
</comment>
<keyword evidence="6" id="KW-0862">Zinc</keyword>
<dbReference type="CDD" id="cd01314">
    <property type="entry name" value="D-HYD"/>
    <property type="match status" value="1"/>
</dbReference>
<dbReference type="EC" id="3.5.2.2" evidence="8"/>